<dbReference type="EMBL" id="CP047593">
    <property type="protein sequence ID" value="QHI69453.1"/>
    <property type="molecule type" value="Genomic_DNA"/>
</dbReference>
<sequence>MKIAIPTAEGKLCMHFGHCQQFEILTVDPETKTITDCEAMTPPPHEPGVIPAWLHEQGANMIIAGGMGQRAQQIFVQNDIQVVVGAPSAPSEELVTAWMNGTLVSGANACDH</sequence>
<dbReference type="InterPro" id="IPR003731">
    <property type="entry name" value="Di-Nase_FeMo-co_biosynth"/>
</dbReference>
<dbReference type="Proteomes" id="UP000464954">
    <property type="component" value="Chromosome"/>
</dbReference>
<accession>A0A6P1M8Q6</accession>
<dbReference type="InterPro" id="IPR033913">
    <property type="entry name" value="MTH1175_dom"/>
</dbReference>
<dbReference type="KEGG" id="taer:GT409_08295"/>
<evidence type="ECO:0000313" key="2">
    <source>
        <dbReference type="EMBL" id="QHI69453.1"/>
    </source>
</evidence>
<proteinExistence type="predicted"/>
<keyword evidence="3" id="KW-1185">Reference proteome</keyword>
<reference evidence="2 3" key="1">
    <citation type="submission" date="2020-01" db="EMBL/GenBank/DDBJ databases">
        <title>Ponticoccus aerotolerans gen. nov., sp. nov., an anaerobic bacterium and proposal of Ponticoccusceae fam. nov., Ponticoccusles ord. nov. and Ponticoccuse classis nov. in the phylum Kiritimatiellaeota.</title>
        <authorList>
            <person name="Zhou L.Y."/>
            <person name="Du Z.J."/>
        </authorList>
    </citation>
    <scope>NUCLEOTIDE SEQUENCE [LARGE SCALE GENOMIC DNA]</scope>
    <source>
        <strain evidence="2 3">S-5007</strain>
    </source>
</reference>
<dbReference type="RefSeq" id="WP_160628635.1">
    <property type="nucleotide sequence ID" value="NZ_CP047593.1"/>
</dbReference>
<organism evidence="2 3">
    <name type="scientific">Tichowtungia aerotolerans</name>
    <dbReference type="NCBI Taxonomy" id="2697043"/>
    <lineage>
        <taxon>Bacteria</taxon>
        <taxon>Pseudomonadati</taxon>
        <taxon>Kiritimatiellota</taxon>
        <taxon>Tichowtungiia</taxon>
        <taxon>Tichowtungiales</taxon>
        <taxon>Tichowtungiaceae</taxon>
        <taxon>Tichowtungia</taxon>
    </lineage>
</organism>
<gene>
    <name evidence="2" type="ORF">GT409_08295</name>
</gene>
<feature type="domain" description="Dinitrogenase iron-molybdenum cofactor biosynthesis" evidence="1">
    <location>
        <begin position="9"/>
        <end position="99"/>
    </location>
</feature>
<dbReference type="InterPro" id="IPR036105">
    <property type="entry name" value="DiNase_FeMo-co_biosyn_sf"/>
</dbReference>
<evidence type="ECO:0000313" key="3">
    <source>
        <dbReference type="Proteomes" id="UP000464954"/>
    </source>
</evidence>
<name>A0A6P1M8Q6_9BACT</name>
<dbReference type="AlphaFoldDB" id="A0A6P1M8Q6"/>
<evidence type="ECO:0000259" key="1">
    <source>
        <dbReference type="Pfam" id="PF02579"/>
    </source>
</evidence>
<protein>
    <submittedName>
        <fullName evidence="2">ATPase</fullName>
    </submittedName>
</protein>
<dbReference type="PANTHER" id="PTHR42983:SF1">
    <property type="entry name" value="IRON-MOLYBDENUM PROTEIN"/>
    <property type="match status" value="1"/>
</dbReference>
<dbReference type="PANTHER" id="PTHR42983">
    <property type="entry name" value="DINITROGENASE IRON-MOLYBDENUM COFACTOR PROTEIN-RELATED"/>
    <property type="match status" value="1"/>
</dbReference>
<dbReference type="CDD" id="cd00851">
    <property type="entry name" value="MTH1175"/>
    <property type="match status" value="1"/>
</dbReference>
<dbReference type="Pfam" id="PF02579">
    <property type="entry name" value="Nitro_FeMo-Co"/>
    <property type="match status" value="1"/>
</dbReference>
<dbReference type="Gene3D" id="3.30.420.130">
    <property type="entry name" value="Dinitrogenase iron-molybdenum cofactor biosynthesis domain"/>
    <property type="match status" value="1"/>
</dbReference>
<dbReference type="SUPFAM" id="SSF53146">
    <property type="entry name" value="Nitrogenase accessory factor-like"/>
    <property type="match status" value="1"/>
</dbReference>